<keyword evidence="4" id="KW-0808">Transferase</keyword>
<evidence type="ECO:0000256" key="1">
    <source>
        <dbReference type="ARBA" id="ARBA00005801"/>
    </source>
</evidence>
<dbReference type="AlphaFoldDB" id="A0A562INA1"/>
<dbReference type="PANTHER" id="PTHR30487">
    <property type="entry name" value="TYPE 4 PREPILIN-LIKE PROTEINS LEADER PEPTIDE-PROCESSING ENZYME"/>
    <property type="match status" value="1"/>
</dbReference>
<evidence type="ECO:0000256" key="2">
    <source>
        <dbReference type="SAM" id="Phobius"/>
    </source>
</evidence>
<comment type="caution">
    <text evidence="4">The sequence shown here is derived from an EMBL/GenBank/DDBJ whole genome shotgun (WGS) entry which is preliminary data.</text>
</comment>
<dbReference type="InterPro" id="IPR050882">
    <property type="entry name" value="Prepilin_peptidase/N-MTase"/>
</dbReference>
<keyword evidence="2" id="KW-1133">Transmembrane helix</keyword>
<keyword evidence="2" id="KW-0472">Membrane</keyword>
<protein>
    <submittedName>
        <fullName evidence="4">Leader peptidase (Prepilin peptidase)/N-methyltransferase</fullName>
    </submittedName>
</protein>
<dbReference type="GO" id="GO:0004190">
    <property type="term" value="F:aspartic-type endopeptidase activity"/>
    <property type="evidence" value="ECO:0007669"/>
    <property type="project" value="InterPro"/>
</dbReference>
<organism evidence="4 5">
    <name type="scientific">Modestobacter roseus</name>
    <dbReference type="NCBI Taxonomy" id="1181884"/>
    <lineage>
        <taxon>Bacteria</taxon>
        <taxon>Bacillati</taxon>
        <taxon>Actinomycetota</taxon>
        <taxon>Actinomycetes</taxon>
        <taxon>Geodermatophilales</taxon>
        <taxon>Geodermatophilaceae</taxon>
        <taxon>Modestobacter</taxon>
    </lineage>
</organism>
<dbReference type="InterPro" id="IPR000045">
    <property type="entry name" value="Prepilin_IV_endopep_pep"/>
</dbReference>
<feature type="domain" description="Prepilin type IV endopeptidase peptidase" evidence="3">
    <location>
        <begin position="74"/>
        <end position="177"/>
    </location>
</feature>
<evidence type="ECO:0000313" key="5">
    <source>
        <dbReference type="Proteomes" id="UP000321490"/>
    </source>
</evidence>
<dbReference type="EMBL" id="VLKF01000001">
    <property type="protein sequence ID" value="TWH72497.1"/>
    <property type="molecule type" value="Genomic_DNA"/>
</dbReference>
<accession>A0A562INA1</accession>
<keyword evidence="2" id="KW-0812">Transmembrane</keyword>
<comment type="similarity">
    <text evidence="1">Belongs to the peptidase A24 family.</text>
</comment>
<dbReference type="PANTHER" id="PTHR30487:SF0">
    <property type="entry name" value="PREPILIN LEADER PEPTIDASE_N-METHYLTRANSFERASE-RELATED"/>
    <property type="match status" value="1"/>
</dbReference>
<name>A0A562INA1_9ACTN</name>
<gene>
    <name evidence="4" type="ORF">JD78_01013</name>
</gene>
<feature type="transmembrane region" description="Helical" evidence="2">
    <location>
        <begin position="157"/>
        <end position="183"/>
    </location>
</feature>
<feature type="transmembrane region" description="Helical" evidence="2">
    <location>
        <begin position="65"/>
        <end position="86"/>
    </location>
</feature>
<feature type="transmembrane region" description="Helical" evidence="2">
    <location>
        <begin position="92"/>
        <end position="110"/>
    </location>
</feature>
<dbReference type="Gene3D" id="1.20.120.1220">
    <property type="match status" value="1"/>
</dbReference>
<dbReference type="GO" id="GO:0006465">
    <property type="term" value="P:signal peptide processing"/>
    <property type="evidence" value="ECO:0007669"/>
    <property type="project" value="TreeGrafter"/>
</dbReference>
<dbReference type="Proteomes" id="UP000321490">
    <property type="component" value="Unassembled WGS sequence"/>
</dbReference>
<dbReference type="Pfam" id="PF01478">
    <property type="entry name" value="Peptidase_A24"/>
    <property type="match status" value="1"/>
</dbReference>
<keyword evidence="5" id="KW-1185">Reference proteome</keyword>
<proteinExistence type="inferred from homology"/>
<dbReference type="GO" id="GO:0008168">
    <property type="term" value="F:methyltransferase activity"/>
    <property type="evidence" value="ECO:0007669"/>
    <property type="project" value="UniProtKB-KW"/>
</dbReference>
<feature type="transmembrane region" description="Helical" evidence="2">
    <location>
        <begin position="195"/>
        <end position="215"/>
    </location>
</feature>
<evidence type="ECO:0000313" key="4">
    <source>
        <dbReference type="EMBL" id="TWH72497.1"/>
    </source>
</evidence>
<dbReference type="RefSeq" id="WP_166520994.1">
    <property type="nucleotide sequence ID" value="NZ_VLKF01000001.1"/>
</dbReference>
<keyword evidence="4" id="KW-0489">Methyltransferase</keyword>
<feature type="transmembrane region" description="Helical" evidence="2">
    <location>
        <begin position="37"/>
        <end position="58"/>
    </location>
</feature>
<dbReference type="GO" id="GO:0032259">
    <property type="term" value="P:methylation"/>
    <property type="evidence" value="ECO:0007669"/>
    <property type="project" value="UniProtKB-KW"/>
</dbReference>
<sequence length="218" mass="21361">MIAALAAAGALLGGLLGPRLAAATVRLARRDPTARPAPRRVVATCLVAAAAIAAAPVLAGLRPAAVALAWFGGAAVVLAGVDLASHRLPDRVTAPAALGVAAALTVDAAVTGTWPAVGRALLAAAVAWAVLTGVRLVDPRSFGGGDVKLLGLLGLLLGWAGWDVLLTGVFAGLLIGALGSLLLIATGRAQWRTAIAFGPPLLLGAYVALALAGPLPGA</sequence>
<dbReference type="GO" id="GO:0005886">
    <property type="term" value="C:plasma membrane"/>
    <property type="evidence" value="ECO:0007669"/>
    <property type="project" value="TreeGrafter"/>
</dbReference>
<evidence type="ECO:0000259" key="3">
    <source>
        <dbReference type="Pfam" id="PF01478"/>
    </source>
</evidence>
<reference evidence="4 5" key="1">
    <citation type="submission" date="2019-07" db="EMBL/GenBank/DDBJ databases">
        <title>R&amp;d 2014.</title>
        <authorList>
            <person name="Klenk H.-P."/>
        </authorList>
    </citation>
    <scope>NUCLEOTIDE SEQUENCE [LARGE SCALE GENOMIC DNA]</scope>
    <source>
        <strain evidence="4 5">DSM 45764</strain>
    </source>
</reference>